<dbReference type="PANTHER" id="PTHR42956">
    <property type="entry name" value="NITROGENASE IRON-MOLYBDENUM COFACTOR BIOSYNTHESIS PROTEIN NIFE"/>
    <property type="match status" value="1"/>
</dbReference>
<dbReference type="Proteomes" id="UP000198970">
    <property type="component" value="Chromosome I"/>
</dbReference>
<dbReference type="InterPro" id="IPR000510">
    <property type="entry name" value="Nase/OxRdtase_comp1"/>
</dbReference>
<dbReference type="EMBL" id="LT630003">
    <property type="protein sequence ID" value="SET81576.1"/>
    <property type="molecule type" value="Genomic_DNA"/>
</dbReference>
<protein>
    <submittedName>
        <fullName evidence="2">Nitrogenase molybdenum-iron protein beta chain</fullName>
    </submittedName>
</protein>
<dbReference type="SUPFAM" id="SSF53807">
    <property type="entry name" value="Helical backbone' metal receptor"/>
    <property type="match status" value="1"/>
</dbReference>
<organism evidence="2 3">
    <name type="scientific">Lacrimispora sphenoides JCM 1415</name>
    <dbReference type="NCBI Taxonomy" id="1297793"/>
    <lineage>
        <taxon>Bacteria</taxon>
        <taxon>Bacillati</taxon>
        <taxon>Bacillota</taxon>
        <taxon>Clostridia</taxon>
        <taxon>Lachnospirales</taxon>
        <taxon>Lachnospiraceae</taxon>
        <taxon>Lacrimispora</taxon>
    </lineage>
</organism>
<dbReference type="PANTHER" id="PTHR42956:SF1">
    <property type="entry name" value="NITROGENASE IRON-MOLYBDENUM COFACTOR BIOSYNTHESIS PROTEIN NIFE"/>
    <property type="match status" value="1"/>
</dbReference>
<dbReference type="InterPro" id="IPR049939">
    <property type="entry name" value="NifE-like"/>
</dbReference>
<evidence type="ECO:0000313" key="2">
    <source>
        <dbReference type="EMBL" id="SET81576.1"/>
    </source>
</evidence>
<feature type="domain" description="Nitrogenase/oxidoreductase component 1" evidence="1">
    <location>
        <begin position="12"/>
        <end position="419"/>
    </location>
</feature>
<dbReference type="RefSeq" id="WP_054789902.1">
    <property type="nucleotide sequence ID" value="NZ_LT630003.1"/>
</dbReference>
<evidence type="ECO:0000259" key="1">
    <source>
        <dbReference type="Pfam" id="PF00148"/>
    </source>
</evidence>
<evidence type="ECO:0000313" key="3">
    <source>
        <dbReference type="Proteomes" id="UP000198970"/>
    </source>
</evidence>
<keyword evidence="3" id="KW-1185">Reference proteome</keyword>
<dbReference type="Gene3D" id="3.40.50.1980">
    <property type="entry name" value="Nitrogenase molybdenum iron protein domain"/>
    <property type="match status" value="3"/>
</dbReference>
<reference evidence="2 3" key="1">
    <citation type="submission" date="2016-10" db="EMBL/GenBank/DDBJ databases">
        <authorList>
            <person name="Varghese N."/>
            <person name="Submissions S."/>
        </authorList>
    </citation>
    <scope>NUCLEOTIDE SEQUENCE [LARGE SCALE GENOMIC DNA]</scope>
    <source>
        <strain evidence="2 3">ATCC 19403</strain>
    </source>
</reference>
<accession>A0ABY1C8Z7</accession>
<proteinExistence type="predicted"/>
<dbReference type="Pfam" id="PF00148">
    <property type="entry name" value="Oxidored_nitro"/>
    <property type="match status" value="1"/>
</dbReference>
<name>A0ABY1C8Z7_9FIRM</name>
<gene>
    <name evidence="2" type="ORF">SAMN02745906_2139</name>
</gene>
<sequence>MKKCTERPRILCSLNGAIDVVGNLYKGIPILHASPGCSMQAAVQTNLYYLGGYHGMPSSNAYEKEVVFGGAERLRETIAGSLEVMDGELYAVLTGCSMGINGDDIEAVVREFDDSPYPIITVDVAGFKGDTYYGYQNTLLAVVKKLARKTETNPKLVNLYGQVPSEDMTFRGDLEELSRIFQKLGLKLNTFFIARDGIQQITDSGNAALNINISAWLNKNLDAYYEKTFGIPTLNYPGMPIGPTAVADLIRQIAEQLNLEKALVDKVILEEQQYVYEYFDSLMGNFERHRYILVGESNFVLGISRFLTNDHGHIPLAVICTDSVPDKFQSEIEAHIKALVCDRKAEVYFENDVYLVEQIAEKYQGKATLLLGSTYEKNIAKKLDSFFVTVSAPCLDKEILNKSHIGIRGCISLMEDMYNHY</sequence>